<feature type="domain" description="ABM" evidence="4">
    <location>
        <begin position="2"/>
        <end position="90"/>
    </location>
</feature>
<dbReference type="PANTHER" id="PTHR33336">
    <property type="entry name" value="QUINOL MONOOXYGENASE YGIN-RELATED"/>
    <property type="match status" value="1"/>
</dbReference>
<dbReference type="Proteomes" id="UP000240400">
    <property type="component" value="Unassembled WGS sequence"/>
</dbReference>
<accession>A0A291JHQ1</accession>
<keyword evidence="6" id="KW-0503">Monooxygenase</keyword>
<dbReference type="RefSeq" id="WP_096808436.1">
    <property type="nucleotide sequence ID" value="NZ_CABIWM010000001.1"/>
</dbReference>
<dbReference type="InterPro" id="IPR007138">
    <property type="entry name" value="ABM_dom"/>
</dbReference>
<dbReference type="GeneID" id="66775914"/>
<dbReference type="InterPro" id="IPR050744">
    <property type="entry name" value="AI-2_Isomerase_LsrG"/>
</dbReference>
<keyword evidence="6" id="KW-0560">Oxidoreductase</keyword>
<organism evidence="6 7">
    <name type="scientific">Staphylococcus nepalensis</name>
    <dbReference type="NCBI Taxonomy" id="214473"/>
    <lineage>
        <taxon>Bacteria</taxon>
        <taxon>Bacillati</taxon>
        <taxon>Bacillota</taxon>
        <taxon>Bacilli</taxon>
        <taxon>Bacillales</taxon>
        <taxon>Staphylococcaceae</taxon>
        <taxon>Staphylococcus</taxon>
    </lineage>
</organism>
<dbReference type="GO" id="GO:0004497">
    <property type="term" value="F:monooxygenase activity"/>
    <property type="evidence" value="ECO:0007669"/>
    <property type="project" value="UniProtKB-KW"/>
</dbReference>
<dbReference type="AlphaFoldDB" id="A0A291JHQ1"/>
<protein>
    <recommendedName>
        <fullName evidence="2">Signal transduction protein TRAP</fullName>
    </recommendedName>
    <alternativeName>
        <fullName evidence="3">Target of RNAIII-activating protein</fullName>
    </alternativeName>
</protein>
<dbReference type="EMBL" id="JAFNLT010000002">
    <property type="protein sequence ID" value="MBO1226230.1"/>
    <property type="molecule type" value="Genomic_DNA"/>
</dbReference>
<dbReference type="InterPro" id="IPR011008">
    <property type="entry name" value="Dimeric_a/b-barrel"/>
</dbReference>
<evidence type="ECO:0000256" key="2">
    <source>
        <dbReference type="ARBA" id="ARBA00018486"/>
    </source>
</evidence>
<proteinExistence type="inferred from homology"/>
<evidence type="ECO:0000259" key="4">
    <source>
        <dbReference type="PROSITE" id="PS51725"/>
    </source>
</evidence>
<reference evidence="6" key="2">
    <citation type="submission" date="2018-03" db="EMBL/GenBank/DDBJ databases">
        <authorList>
            <person name="Keele B.F."/>
        </authorList>
    </citation>
    <scope>NUCLEOTIDE SEQUENCE</scope>
    <source>
        <strain evidence="6">SNUC 4337</strain>
    </source>
</reference>
<dbReference type="SUPFAM" id="SSF54909">
    <property type="entry name" value="Dimeric alpha+beta barrel"/>
    <property type="match status" value="1"/>
</dbReference>
<name>A0A291JHQ1_9STAP</name>
<evidence type="ECO:0000313" key="8">
    <source>
        <dbReference type="Proteomes" id="UP000664081"/>
    </source>
</evidence>
<dbReference type="OrthoDB" id="287932at2"/>
<reference evidence="6 7" key="1">
    <citation type="journal article" date="2016" name="Front. Microbiol.">
        <title>Comprehensive Phylogenetic Analysis of Bovine Non-aureus Staphylococci Species Based on Whole-Genome Sequencing.</title>
        <authorList>
            <person name="Naushad S."/>
            <person name="Barkema H.W."/>
            <person name="Luby C."/>
            <person name="Condas L.A."/>
            <person name="Nobrega D.B."/>
            <person name="Carson D.A."/>
            <person name="De Buck J."/>
        </authorList>
    </citation>
    <scope>NUCLEOTIDE SEQUENCE [LARGE SCALE GENOMIC DNA]</scope>
    <source>
        <strain evidence="6 7">SNUC 4337</strain>
    </source>
</reference>
<dbReference type="Pfam" id="PF03992">
    <property type="entry name" value="ABM"/>
    <property type="match status" value="1"/>
</dbReference>
<dbReference type="Gene3D" id="3.30.70.100">
    <property type="match status" value="1"/>
</dbReference>
<evidence type="ECO:0000256" key="1">
    <source>
        <dbReference type="ARBA" id="ARBA00009267"/>
    </source>
</evidence>
<evidence type="ECO:0000313" key="6">
    <source>
        <dbReference type="EMBL" id="PTK60604.1"/>
    </source>
</evidence>
<dbReference type="EMBL" id="PZHR01000004">
    <property type="protein sequence ID" value="PTK60604.1"/>
    <property type="molecule type" value="Genomic_DNA"/>
</dbReference>
<dbReference type="PANTHER" id="PTHR33336:SF15">
    <property type="entry name" value="ABM DOMAIN-CONTAINING PROTEIN"/>
    <property type="match status" value="1"/>
</dbReference>
<dbReference type="KEGG" id="snl:BJD96_02350"/>
<sequence length="94" mass="10989">MIVVTAVMKVNPDQRDNYLALVERLVLQANKEEGALYYAHFEKTDEPDTFAFIEKYKDEAALQAHNQSEHFQVFFKEVEPYLIAEPEIEIAIRK</sequence>
<keyword evidence="8" id="KW-1185">Reference proteome</keyword>
<reference evidence="5 8" key="3">
    <citation type="submission" date="2021-03" db="EMBL/GenBank/DDBJ databases">
        <title>Staphylococci and Mammaliicocci in bats.</title>
        <authorList>
            <person name="Fountain K."/>
        </authorList>
    </citation>
    <scope>NUCLEOTIDE SEQUENCE [LARGE SCALE GENOMIC DNA]</scope>
    <source>
        <strain evidence="5 8">18_1_E_SW</strain>
    </source>
</reference>
<comment type="similarity">
    <text evidence="1">Belongs to the TRAP family.</text>
</comment>
<dbReference type="Proteomes" id="UP000664081">
    <property type="component" value="Unassembled WGS sequence"/>
</dbReference>
<dbReference type="PROSITE" id="PS51725">
    <property type="entry name" value="ABM"/>
    <property type="match status" value="1"/>
</dbReference>
<evidence type="ECO:0000313" key="5">
    <source>
        <dbReference type="EMBL" id="MBO1226230.1"/>
    </source>
</evidence>
<evidence type="ECO:0000256" key="3">
    <source>
        <dbReference type="ARBA" id="ARBA00032861"/>
    </source>
</evidence>
<comment type="caution">
    <text evidence="6">The sequence shown here is derived from an EMBL/GenBank/DDBJ whole genome shotgun (WGS) entry which is preliminary data.</text>
</comment>
<gene>
    <name evidence="6" type="ORF">BUZ61_01555</name>
    <name evidence="5" type="ORF">J3T88_02700</name>
</gene>
<evidence type="ECO:0000313" key="7">
    <source>
        <dbReference type="Proteomes" id="UP000240400"/>
    </source>
</evidence>